<dbReference type="AlphaFoldDB" id="A0A2P2J672"/>
<evidence type="ECO:0000256" key="2">
    <source>
        <dbReference type="ARBA" id="ARBA00023242"/>
    </source>
</evidence>
<feature type="region of interest" description="Disordered" evidence="6">
    <location>
        <begin position="858"/>
        <end position="888"/>
    </location>
</feature>
<feature type="coiled-coil region" evidence="5">
    <location>
        <begin position="278"/>
        <end position="382"/>
    </location>
</feature>
<feature type="compositionally biased region" description="Acidic residues" evidence="6">
    <location>
        <begin position="1102"/>
        <end position="1111"/>
    </location>
</feature>
<evidence type="ECO:0000256" key="3">
    <source>
        <dbReference type="ARBA" id="ARBA00024186"/>
    </source>
</evidence>
<organism evidence="7">
    <name type="scientific">Rhizophora mucronata</name>
    <name type="common">Asiatic mangrove</name>
    <dbReference type="NCBI Taxonomy" id="61149"/>
    <lineage>
        <taxon>Eukaryota</taxon>
        <taxon>Viridiplantae</taxon>
        <taxon>Streptophyta</taxon>
        <taxon>Embryophyta</taxon>
        <taxon>Tracheophyta</taxon>
        <taxon>Spermatophyta</taxon>
        <taxon>Magnoliopsida</taxon>
        <taxon>eudicotyledons</taxon>
        <taxon>Gunneridae</taxon>
        <taxon>Pentapetalae</taxon>
        <taxon>rosids</taxon>
        <taxon>fabids</taxon>
        <taxon>Malpighiales</taxon>
        <taxon>Rhizophoraceae</taxon>
        <taxon>Rhizophora</taxon>
    </lineage>
</organism>
<feature type="coiled-coil region" evidence="5">
    <location>
        <begin position="176"/>
        <end position="249"/>
    </location>
</feature>
<name>A0A2P2J672_RHIMU</name>
<accession>A0A2P2J672</accession>
<feature type="region of interest" description="Disordered" evidence="6">
    <location>
        <begin position="1081"/>
        <end position="1123"/>
    </location>
</feature>
<feature type="region of interest" description="Disordered" evidence="6">
    <location>
        <begin position="914"/>
        <end position="977"/>
    </location>
</feature>
<feature type="compositionally biased region" description="Polar residues" evidence="6">
    <location>
        <begin position="24"/>
        <end position="36"/>
    </location>
</feature>
<keyword evidence="2" id="KW-0539">Nucleus</keyword>
<feature type="coiled-coil region" evidence="5">
    <location>
        <begin position="88"/>
        <end position="115"/>
    </location>
</feature>
<dbReference type="GO" id="GO:0005652">
    <property type="term" value="C:nuclear lamina"/>
    <property type="evidence" value="ECO:0007669"/>
    <property type="project" value="UniProtKB-SubCell"/>
</dbReference>
<dbReference type="PANTHER" id="PTHR31908:SF9">
    <property type="entry name" value="PROTEIN CROWDED NUCLEI 3"/>
    <property type="match status" value="1"/>
</dbReference>
<dbReference type="InterPro" id="IPR040418">
    <property type="entry name" value="CRWN"/>
</dbReference>
<dbReference type="EMBL" id="GGEC01008482">
    <property type="protein sequence ID" value="MBW88965.1"/>
    <property type="molecule type" value="Transcribed_RNA"/>
</dbReference>
<sequence length="1130" mass="129974">MFTQQSKASPAVRFTPHRKGVVITSPTGAGASNSRTGSGGKGKAVAFLDGPPLPPPPAGLLSESPAVLDTKDMEDWRRFREVGLLDEAAMERKDREALLEKASRLEKELSAYQYNMGLLLLEKKGWTSKFEGQRQSLAEADEILKREQTAHLIALSEVEKREEILRESLVIEKQFVADLEKTLRSMKEEHNHIKHTSETKLSEAKTLDLKIEEKSLEMEAKMHTAEAKLDEVNRKSMELDTRLQGLNTRENMLHRAGLSLNTEREAHEATFCKQREDFQEWERKLQKKEERLYELQKTLNQSEEKGSENDQNLEQKERDLLEAEKKIIPSLAELKEREENIENQLSDLTIKEKQVDSLGSILEKKEKELVALQEKLSAREREEIENILDKQRAILHAKTLDVEFQLEERRRQLDGELRTKLKSVEQREAEVLHGGERLGKLEQALDKKSERVKEKEKDNDGRLKFVKEREKSVKAEQKKLDLEKQQLLANAESMPILKDDCEKIRAEIAQQELQIVEERESLRIINDERLEHLRLQAELKQQLENCWLRQEWLLKEVEGLKLEREKFEKEWEVLEKKKAQISNELKEINEERKKLEMLQHTEEERLKKEEDATQEYIKRELEAVKLGKESFEARMRHEQLMLSEGAQIEHDRMIQEFESQRSNLETDLISRQEDLEKALQERERTHQEQQEKELTNINYLKEVVQRESEEIQSERLAIENKRQEVAKDKEKLQEQQFGMQNDVKELEMLSKKLRDQREHIIQERDHFLALVEKCKSCKNCGDIAREFVLSDMQPPDMEDRETLPLSRPAVDILGNNQCGVNLPDAMDTRRSSGELDQSVFRRHTSWLQKYTSKILSISPTKKSKDVGNAEDSGQSELKSSRLKSGQIAKAGPMRTLSIKHVVEDANLFLGKDIEEPEHISSGQPSEKAASNVARKRQHAPVENELDVGKNEGCSGSVTTGQRKKRRQMAVPAMDSPGRKRYNLRQHRMAGTTSANLASSDLMKTGKSKVDNLAEVNLIQNPGAASRPPFRGVSETGKSINLGQVTTMKSVEFTQNPETTFETIDIDDQAIAAKSVEITEWSEEVNGTPECGGENETGSTIQVEDDEYDEDTSEHPGEVSMGRKIWTFFTT</sequence>
<proteinExistence type="inferred from homology"/>
<protein>
    <submittedName>
        <fullName evidence="7">Uncharacterized protein MANES_06G074000</fullName>
    </submittedName>
</protein>
<dbReference type="PANTHER" id="PTHR31908">
    <property type="entry name" value="PROTEIN CROWDED NUCLEI 4"/>
    <property type="match status" value="1"/>
</dbReference>
<feature type="coiled-coil region" evidence="5">
    <location>
        <begin position="501"/>
        <end position="612"/>
    </location>
</feature>
<dbReference type="GO" id="GO:0006997">
    <property type="term" value="P:nucleus organization"/>
    <property type="evidence" value="ECO:0007669"/>
    <property type="project" value="InterPro"/>
</dbReference>
<evidence type="ECO:0000256" key="5">
    <source>
        <dbReference type="SAM" id="Coils"/>
    </source>
</evidence>
<feature type="region of interest" description="Disordered" evidence="6">
    <location>
        <begin position="1"/>
        <end position="42"/>
    </location>
</feature>
<keyword evidence="1 5" id="KW-0175">Coiled coil</keyword>
<evidence type="ECO:0000256" key="1">
    <source>
        <dbReference type="ARBA" id="ARBA00023054"/>
    </source>
</evidence>
<comment type="subcellular location">
    <subcellularLocation>
        <location evidence="3">Nucleus lamina</location>
    </subcellularLocation>
</comment>
<evidence type="ECO:0000313" key="7">
    <source>
        <dbReference type="EMBL" id="MBW88965.1"/>
    </source>
</evidence>
<feature type="coiled-coil region" evidence="5">
    <location>
        <begin position="661"/>
        <end position="763"/>
    </location>
</feature>
<comment type="similarity">
    <text evidence="4">Belongs to the CRWN family.</text>
</comment>
<reference evidence="7" key="1">
    <citation type="submission" date="2018-02" db="EMBL/GenBank/DDBJ databases">
        <title>Rhizophora mucronata_Transcriptome.</title>
        <authorList>
            <person name="Meera S.P."/>
            <person name="Sreeshan A."/>
            <person name="Augustine A."/>
        </authorList>
    </citation>
    <scope>NUCLEOTIDE SEQUENCE</scope>
    <source>
        <tissue evidence="7">Leaf</tissue>
    </source>
</reference>
<evidence type="ECO:0000256" key="4">
    <source>
        <dbReference type="ARBA" id="ARBA00024208"/>
    </source>
</evidence>
<evidence type="ECO:0000256" key="6">
    <source>
        <dbReference type="SAM" id="MobiDB-lite"/>
    </source>
</evidence>